<evidence type="ECO:0000313" key="2">
    <source>
        <dbReference type="EMBL" id="QFC18022.1"/>
    </source>
</evidence>
<gene>
    <name evidence="2" type="primary">whcQ</name>
</gene>
<evidence type="ECO:0000256" key="1">
    <source>
        <dbReference type="ARBA" id="ARBA00022679"/>
    </source>
</evidence>
<dbReference type="EMBL" id="MK463651">
    <property type="protein sequence ID" value="QFC18022.1"/>
    <property type="molecule type" value="Genomic_DNA"/>
</dbReference>
<sequence length="361" mass="41222">MKKVLLDASNLHHGGGVQVAASLIYEIGKLNPCDFQIIVVASKRVHNSLPDDFDETVFLDYSIQNRFGLSKNSSTISKLSKRCDVSLTVFGPQYSKLKSKIKVTGFAQPWIAYPENDMYDTMSFFNALKTKMKFFIQRKFFFRDDILIVEHSSVSKALKKNYKKTPKIRVIENTVSAPFIDRSLRKVADIPMMNNKFVIGFLGKNYPHKNLGVFKEVDAIIRNKYKLDIGFLFSLDNDEMIDLGFDAYSNFYSCGTITNPQCPSFYEAIDLFVFPTLLECFSAAPLEAMVSKVDVLASERDFIKDVYGENVIYFDPLNPNDIADKIYNHIHGEKIEKKKLNLNYNASTRALAYCDLIRELI</sequence>
<proteinExistence type="predicted"/>
<dbReference type="GO" id="GO:0009103">
    <property type="term" value="P:lipopolysaccharide biosynthetic process"/>
    <property type="evidence" value="ECO:0007669"/>
    <property type="project" value="TreeGrafter"/>
</dbReference>
<dbReference type="Gene3D" id="3.40.50.2000">
    <property type="entry name" value="Glycogen Phosphorylase B"/>
    <property type="match status" value="2"/>
</dbReference>
<dbReference type="PANTHER" id="PTHR46401:SF2">
    <property type="entry name" value="GLYCOSYLTRANSFERASE WBBK-RELATED"/>
    <property type="match status" value="1"/>
</dbReference>
<keyword evidence="1 2" id="KW-0808">Transferase</keyword>
<dbReference type="PANTHER" id="PTHR46401">
    <property type="entry name" value="GLYCOSYLTRANSFERASE WBBK-RELATED"/>
    <property type="match status" value="1"/>
</dbReference>
<protein>
    <submittedName>
        <fullName evidence="2">Glycosyltransferase</fullName>
    </submittedName>
</protein>
<dbReference type="RefSeq" id="WP_053053397.1">
    <property type="nucleotide sequence ID" value="NZ_CP155084.1"/>
</dbReference>
<dbReference type="GO" id="GO:0016757">
    <property type="term" value="F:glycosyltransferase activity"/>
    <property type="evidence" value="ECO:0007669"/>
    <property type="project" value="TreeGrafter"/>
</dbReference>
<organism evidence="2">
    <name type="scientific">Vibrio parahaemolyticus</name>
    <dbReference type="NCBI Taxonomy" id="670"/>
    <lineage>
        <taxon>Bacteria</taxon>
        <taxon>Pseudomonadati</taxon>
        <taxon>Pseudomonadota</taxon>
        <taxon>Gammaproteobacteria</taxon>
        <taxon>Vibrionales</taxon>
        <taxon>Vibrionaceae</taxon>
        <taxon>Vibrio</taxon>
    </lineage>
</organism>
<reference evidence="2" key="1">
    <citation type="journal article" date="2019" name="Int. J. Food Microbiol.">
        <title>Developing a novel molecular serotyping system based on capsular polysaccharide synthesis gene clusters of Vibrio parahaemolyticus.</title>
        <authorList>
            <person name="Pang Y."/>
            <person name="Guo X."/>
            <person name="Tian X."/>
            <person name="Liu F."/>
            <person name="Wang L."/>
            <person name="Wu J."/>
            <person name="Zhang S."/>
            <person name="Li S."/>
            <person name="Liu B."/>
        </authorList>
    </citation>
    <scope>NUCLEOTIDE SEQUENCE</scope>
    <source>
        <strain evidence="2">G3499</strain>
    </source>
</reference>
<dbReference type="SUPFAM" id="SSF53756">
    <property type="entry name" value="UDP-Glycosyltransferase/glycogen phosphorylase"/>
    <property type="match status" value="1"/>
</dbReference>
<name>A0A5P4S7U5_VIBPH</name>
<accession>A0A5P4S7U5</accession>
<dbReference type="Pfam" id="PF13692">
    <property type="entry name" value="Glyco_trans_1_4"/>
    <property type="match status" value="1"/>
</dbReference>
<dbReference type="AlphaFoldDB" id="A0A5P4S7U5"/>